<organism evidence="2 3">
    <name type="scientific">Dreissena polymorpha</name>
    <name type="common">Zebra mussel</name>
    <name type="synonym">Mytilus polymorpha</name>
    <dbReference type="NCBI Taxonomy" id="45954"/>
    <lineage>
        <taxon>Eukaryota</taxon>
        <taxon>Metazoa</taxon>
        <taxon>Spiralia</taxon>
        <taxon>Lophotrochozoa</taxon>
        <taxon>Mollusca</taxon>
        <taxon>Bivalvia</taxon>
        <taxon>Autobranchia</taxon>
        <taxon>Heteroconchia</taxon>
        <taxon>Euheterodonta</taxon>
        <taxon>Imparidentia</taxon>
        <taxon>Neoheterodontei</taxon>
        <taxon>Myida</taxon>
        <taxon>Dreissenoidea</taxon>
        <taxon>Dreissenidae</taxon>
        <taxon>Dreissena</taxon>
    </lineage>
</organism>
<dbReference type="AlphaFoldDB" id="A0A9D4E634"/>
<reference evidence="2" key="2">
    <citation type="submission" date="2020-11" db="EMBL/GenBank/DDBJ databases">
        <authorList>
            <person name="McCartney M.A."/>
            <person name="Auch B."/>
            <person name="Kono T."/>
            <person name="Mallez S."/>
            <person name="Becker A."/>
            <person name="Gohl D.M."/>
            <person name="Silverstein K.A.T."/>
            <person name="Koren S."/>
            <person name="Bechman K.B."/>
            <person name="Herman A."/>
            <person name="Abrahante J.E."/>
            <person name="Garbe J."/>
        </authorList>
    </citation>
    <scope>NUCLEOTIDE SEQUENCE</scope>
    <source>
        <strain evidence="2">Duluth1</strain>
        <tissue evidence="2">Whole animal</tissue>
    </source>
</reference>
<dbReference type="Proteomes" id="UP000828390">
    <property type="component" value="Unassembled WGS sequence"/>
</dbReference>
<comment type="caution">
    <text evidence="2">The sequence shown here is derived from an EMBL/GenBank/DDBJ whole genome shotgun (WGS) entry which is preliminary data.</text>
</comment>
<keyword evidence="3" id="KW-1185">Reference proteome</keyword>
<gene>
    <name evidence="2" type="ORF">DPMN_174324</name>
</gene>
<feature type="region of interest" description="Disordered" evidence="1">
    <location>
        <begin position="32"/>
        <end position="55"/>
    </location>
</feature>
<feature type="region of interest" description="Disordered" evidence="1">
    <location>
        <begin position="116"/>
        <end position="136"/>
    </location>
</feature>
<evidence type="ECO:0000313" key="2">
    <source>
        <dbReference type="EMBL" id="KAH3772976.1"/>
    </source>
</evidence>
<proteinExistence type="predicted"/>
<sequence length="136" mass="15485">MDNLLQRMSDYADNLEQLAAERTKAYLEEKQKNASTFSDGHTHTDRQTNGLTEDLEIPGVKERDLGLVVGCWSRNRKRLVQFQLRPQNFPEQKINLTLAPLQPGLLVGRHRALCARPHNDDVPSETLGRPITNNNK</sequence>
<reference evidence="2" key="1">
    <citation type="journal article" date="2019" name="bioRxiv">
        <title>The Genome of the Zebra Mussel, Dreissena polymorpha: A Resource for Invasive Species Research.</title>
        <authorList>
            <person name="McCartney M.A."/>
            <person name="Auch B."/>
            <person name="Kono T."/>
            <person name="Mallez S."/>
            <person name="Zhang Y."/>
            <person name="Obille A."/>
            <person name="Becker A."/>
            <person name="Abrahante J.E."/>
            <person name="Garbe J."/>
            <person name="Badalamenti J.P."/>
            <person name="Herman A."/>
            <person name="Mangelson H."/>
            <person name="Liachko I."/>
            <person name="Sullivan S."/>
            <person name="Sone E.D."/>
            <person name="Koren S."/>
            <person name="Silverstein K.A.T."/>
            <person name="Beckman K.B."/>
            <person name="Gohl D.M."/>
        </authorList>
    </citation>
    <scope>NUCLEOTIDE SEQUENCE</scope>
    <source>
        <strain evidence="2">Duluth1</strain>
        <tissue evidence="2">Whole animal</tissue>
    </source>
</reference>
<evidence type="ECO:0000313" key="3">
    <source>
        <dbReference type="Proteomes" id="UP000828390"/>
    </source>
</evidence>
<name>A0A9D4E634_DREPO</name>
<protein>
    <submittedName>
        <fullName evidence="2">Uncharacterized protein</fullName>
    </submittedName>
</protein>
<evidence type="ECO:0000256" key="1">
    <source>
        <dbReference type="SAM" id="MobiDB-lite"/>
    </source>
</evidence>
<dbReference type="EMBL" id="JAIWYP010000009">
    <property type="protein sequence ID" value="KAH3772976.1"/>
    <property type="molecule type" value="Genomic_DNA"/>
</dbReference>
<accession>A0A9D4E634</accession>